<proteinExistence type="predicted"/>
<evidence type="ECO:0000313" key="1">
    <source>
        <dbReference type="Proteomes" id="UP000095280"/>
    </source>
</evidence>
<reference evidence="2" key="1">
    <citation type="submission" date="2016-11" db="UniProtKB">
        <authorList>
            <consortium name="WormBaseParasite"/>
        </authorList>
    </citation>
    <scope>IDENTIFICATION</scope>
</reference>
<accession>A0A1I8FPT5</accession>
<evidence type="ECO:0000313" key="2">
    <source>
        <dbReference type="WBParaSite" id="maker-unitig_43486-snap-gene-0.2-mRNA-1"/>
    </source>
</evidence>
<name>A0A1I8FPT5_9PLAT</name>
<sequence length="173" mass="18297">LLQRTRPPVIIVGGGGIIGSSTSLSVLKRGVQERLLLESVGVASGASGQGWRRFGSGTAGLGERFACTPELDKRTWPGHMGIIDAWTLCRCGPAGWRGSLDAGRPITGCPELRVTAEVTRACRLGRIQQYAQVHPYKLTTGLVAPSRRSGRQPPGPPRRVTVCSGSRTVALSA</sequence>
<dbReference type="WBParaSite" id="maker-unitig_43486-snap-gene-0.2-mRNA-1">
    <property type="protein sequence ID" value="maker-unitig_43486-snap-gene-0.2-mRNA-1"/>
    <property type="gene ID" value="maker-unitig_43486-snap-gene-0.2"/>
</dbReference>
<dbReference type="Proteomes" id="UP000095280">
    <property type="component" value="Unplaced"/>
</dbReference>
<organism evidence="1 2">
    <name type="scientific">Macrostomum lignano</name>
    <dbReference type="NCBI Taxonomy" id="282301"/>
    <lineage>
        <taxon>Eukaryota</taxon>
        <taxon>Metazoa</taxon>
        <taxon>Spiralia</taxon>
        <taxon>Lophotrochozoa</taxon>
        <taxon>Platyhelminthes</taxon>
        <taxon>Rhabditophora</taxon>
        <taxon>Macrostomorpha</taxon>
        <taxon>Macrostomida</taxon>
        <taxon>Macrostomidae</taxon>
        <taxon>Macrostomum</taxon>
    </lineage>
</organism>
<keyword evidence="1" id="KW-1185">Reference proteome</keyword>
<protein>
    <submittedName>
        <fullName evidence="2">DAO domain-containing protein</fullName>
    </submittedName>
</protein>
<dbReference type="Gene3D" id="3.50.50.60">
    <property type="entry name" value="FAD/NAD(P)-binding domain"/>
    <property type="match status" value="1"/>
</dbReference>
<dbReference type="AlphaFoldDB" id="A0A1I8FPT5"/>
<dbReference type="InterPro" id="IPR036188">
    <property type="entry name" value="FAD/NAD-bd_sf"/>
</dbReference>